<evidence type="ECO:0000256" key="2">
    <source>
        <dbReference type="ARBA" id="ARBA00023125"/>
    </source>
</evidence>
<evidence type="ECO:0000313" key="6">
    <source>
        <dbReference type="Proteomes" id="UP000002407"/>
    </source>
</evidence>
<dbReference type="InterPro" id="IPR012318">
    <property type="entry name" value="HTH_CRP"/>
</dbReference>
<proteinExistence type="predicted"/>
<dbReference type="InterPro" id="IPR036390">
    <property type="entry name" value="WH_DNA-bd_sf"/>
</dbReference>
<evidence type="ECO:0000256" key="1">
    <source>
        <dbReference type="ARBA" id="ARBA00023015"/>
    </source>
</evidence>
<dbReference type="Proteomes" id="UP000002407">
    <property type="component" value="Chromosome"/>
</dbReference>
<gene>
    <name evidence="5" type="ordered locus">CHAB381_1382</name>
</gene>
<dbReference type="AlphaFoldDB" id="A7I340"/>
<dbReference type="KEGG" id="cha:CHAB381_1382"/>
<dbReference type="OrthoDB" id="9815457at2"/>
<sequence>MKFEKLPFYSKLDANEREILQNISFVKHYNEDEILFFAGEKSKYLLFLLSGEVKIYKTAARAKEIVLHILKAPCFVAEVAIFEEMEFPASAVFTKSGEILKIDYEKFKANFFCKQEICLELLRSVSKKVCAIEGFVSDSLILSAEQKTAQFLLNNFDKFLKQKKTQTANDLNISQETLSRILANFKKEKILITDKNGKLEIRDAAELEKILGN</sequence>
<dbReference type="PROSITE" id="PS50042">
    <property type="entry name" value="CNMP_BINDING_3"/>
    <property type="match status" value="1"/>
</dbReference>
<dbReference type="GO" id="GO:0003700">
    <property type="term" value="F:DNA-binding transcription factor activity"/>
    <property type="evidence" value="ECO:0007669"/>
    <property type="project" value="TreeGrafter"/>
</dbReference>
<keyword evidence="6" id="KW-1185">Reference proteome</keyword>
<dbReference type="CDD" id="cd00038">
    <property type="entry name" value="CAP_ED"/>
    <property type="match status" value="1"/>
</dbReference>
<dbReference type="InterPro" id="IPR036388">
    <property type="entry name" value="WH-like_DNA-bd_sf"/>
</dbReference>
<keyword evidence="2" id="KW-0238">DNA-binding</keyword>
<dbReference type="Gene3D" id="1.10.10.10">
    <property type="entry name" value="Winged helix-like DNA-binding domain superfamily/Winged helix DNA-binding domain"/>
    <property type="match status" value="1"/>
</dbReference>
<dbReference type="InterPro" id="IPR050397">
    <property type="entry name" value="Env_Response_Regulators"/>
</dbReference>
<name>A7I340_CAMHC</name>
<dbReference type="SUPFAM" id="SSF51206">
    <property type="entry name" value="cAMP-binding domain-like"/>
    <property type="match status" value="1"/>
</dbReference>
<organism evidence="5 6">
    <name type="scientific">Campylobacter hominis (strain ATCC BAA-381 / DSM 21671 / CCUG 45161 / LMG 19568 / NCTC 13146 / CH001A)</name>
    <dbReference type="NCBI Taxonomy" id="360107"/>
    <lineage>
        <taxon>Bacteria</taxon>
        <taxon>Pseudomonadati</taxon>
        <taxon>Campylobacterota</taxon>
        <taxon>Epsilonproteobacteria</taxon>
        <taxon>Campylobacterales</taxon>
        <taxon>Campylobacteraceae</taxon>
        <taxon>Campylobacter</taxon>
    </lineage>
</organism>
<dbReference type="PANTHER" id="PTHR24567:SF26">
    <property type="entry name" value="REGULATORY PROTEIN YEIL"/>
    <property type="match status" value="1"/>
</dbReference>
<dbReference type="PANTHER" id="PTHR24567">
    <property type="entry name" value="CRP FAMILY TRANSCRIPTIONAL REGULATORY PROTEIN"/>
    <property type="match status" value="1"/>
</dbReference>
<keyword evidence="3" id="KW-0804">Transcription</keyword>
<keyword evidence="1" id="KW-0805">Transcription regulation</keyword>
<dbReference type="Pfam" id="PF00027">
    <property type="entry name" value="cNMP_binding"/>
    <property type="match status" value="1"/>
</dbReference>
<protein>
    <submittedName>
        <fullName evidence="5">Transcription regulator</fullName>
    </submittedName>
</protein>
<dbReference type="InterPro" id="IPR000595">
    <property type="entry name" value="cNMP-bd_dom"/>
</dbReference>
<dbReference type="SUPFAM" id="SSF46785">
    <property type="entry name" value="Winged helix' DNA-binding domain"/>
    <property type="match status" value="1"/>
</dbReference>
<dbReference type="SMART" id="SM00100">
    <property type="entry name" value="cNMP"/>
    <property type="match status" value="1"/>
</dbReference>
<evidence type="ECO:0000259" key="4">
    <source>
        <dbReference type="PROSITE" id="PS50042"/>
    </source>
</evidence>
<feature type="domain" description="Cyclic nucleotide-binding" evidence="4">
    <location>
        <begin position="8"/>
        <end position="108"/>
    </location>
</feature>
<dbReference type="eggNOG" id="COG0664">
    <property type="taxonomic scope" value="Bacteria"/>
</dbReference>
<dbReference type="GO" id="GO:0003677">
    <property type="term" value="F:DNA binding"/>
    <property type="evidence" value="ECO:0007669"/>
    <property type="project" value="UniProtKB-KW"/>
</dbReference>
<accession>A7I340</accession>
<dbReference type="InterPro" id="IPR014710">
    <property type="entry name" value="RmlC-like_jellyroll"/>
</dbReference>
<reference evidence="6" key="1">
    <citation type="submission" date="2007-07" db="EMBL/GenBank/DDBJ databases">
        <title>Complete genome sequence of Campylobacter hominis ATCC BAA-381, a commensal isolated from the human gastrointestinal tract.</title>
        <authorList>
            <person name="Fouts D.E."/>
            <person name="Mongodin E.F."/>
            <person name="Puiu D."/>
            <person name="Sebastian Y."/>
            <person name="Miller W.G."/>
            <person name="Mandrell R.E."/>
            <person name="Nelson K.E."/>
        </authorList>
    </citation>
    <scope>NUCLEOTIDE SEQUENCE [LARGE SCALE GENOMIC DNA]</scope>
    <source>
        <strain evidence="6">ATCC BAA-381 / LMG 19568 / NCTC 13146 / CH001A</strain>
    </source>
</reference>
<dbReference type="GO" id="GO:0005829">
    <property type="term" value="C:cytosol"/>
    <property type="evidence" value="ECO:0007669"/>
    <property type="project" value="TreeGrafter"/>
</dbReference>
<dbReference type="STRING" id="360107.CHAB381_1382"/>
<dbReference type="Gene3D" id="2.60.120.10">
    <property type="entry name" value="Jelly Rolls"/>
    <property type="match status" value="1"/>
</dbReference>
<evidence type="ECO:0000313" key="5">
    <source>
        <dbReference type="EMBL" id="ABS50926.1"/>
    </source>
</evidence>
<dbReference type="InterPro" id="IPR018490">
    <property type="entry name" value="cNMP-bd_dom_sf"/>
</dbReference>
<evidence type="ECO:0000256" key="3">
    <source>
        <dbReference type="ARBA" id="ARBA00023163"/>
    </source>
</evidence>
<dbReference type="EMBL" id="CP000776">
    <property type="protein sequence ID" value="ABS50926.1"/>
    <property type="molecule type" value="Genomic_DNA"/>
</dbReference>
<dbReference type="HOGENOM" id="CLU_075053_4_3_7"/>
<dbReference type="Pfam" id="PF13545">
    <property type="entry name" value="HTH_Crp_2"/>
    <property type="match status" value="1"/>
</dbReference>
<dbReference type="RefSeq" id="WP_012109234.1">
    <property type="nucleotide sequence ID" value="NC_009714.1"/>
</dbReference>